<dbReference type="Proteomes" id="UP000612055">
    <property type="component" value="Unassembled WGS sequence"/>
</dbReference>
<evidence type="ECO:0000313" key="2">
    <source>
        <dbReference type="EMBL" id="KAG2484005.1"/>
    </source>
</evidence>
<accession>A0A835XIH3</accession>
<evidence type="ECO:0000313" key="3">
    <source>
        <dbReference type="Proteomes" id="UP000612055"/>
    </source>
</evidence>
<name>A0A835XIH3_9CHLO</name>
<proteinExistence type="predicted"/>
<keyword evidence="1" id="KW-0732">Signal</keyword>
<reference evidence="2" key="1">
    <citation type="journal article" date="2020" name="bioRxiv">
        <title>Comparative genomics of Chlamydomonas.</title>
        <authorList>
            <person name="Craig R.J."/>
            <person name="Hasan A.R."/>
            <person name="Ness R.W."/>
            <person name="Keightley P.D."/>
        </authorList>
    </citation>
    <scope>NUCLEOTIDE SEQUENCE</scope>
    <source>
        <strain evidence="2">CCAP 11/70</strain>
    </source>
</reference>
<keyword evidence="3" id="KW-1185">Reference proteome</keyword>
<feature type="chain" id="PRO_5032836576" evidence="1">
    <location>
        <begin position="21"/>
        <end position="182"/>
    </location>
</feature>
<dbReference type="EMBL" id="JAEHOE010000160">
    <property type="protein sequence ID" value="KAG2484005.1"/>
    <property type="molecule type" value="Genomic_DNA"/>
</dbReference>
<evidence type="ECO:0000256" key="1">
    <source>
        <dbReference type="SAM" id="SignalP"/>
    </source>
</evidence>
<protein>
    <submittedName>
        <fullName evidence="2">Uncharacterized protein</fullName>
    </submittedName>
</protein>
<dbReference type="AlphaFoldDB" id="A0A835XIH3"/>
<gene>
    <name evidence="2" type="ORF">HYH03_017172</name>
</gene>
<comment type="caution">
    <text evidence="2">The sequence shown here is derived from an EMBL/GenBank/DDBJ whole genome shotgun (WGS) entry which is preliminary data.</text>
</comment>
<organism evidence="2 3">
    <name type="scientific">Edaphochlamys debaryana</name>
    <dbReference type="NCBI Taxonomy" id="47281"/>
    <lineage>
        <taxon>Eukaryota</taxon>
        <taxon>Viridiplantae</taxon>
        <taxon>Chlorophyta</taxon>
        <taxon>core chlorophytes</taxon>
        <taxon>Chlorophyceae</taxon>
        <taxon>CS clade</taxon>
        <taxon>Chlamydomonadales</taxon>
        <taxon>Chlamydomonadales incertae sedis</taxon>
        <taxon>Edaphochlamys</taxon>
    </lineage>
</organism>
<feature type="signal peptide" evidence="1">
    <location>
        <begin position="1"/>
        <end position="20"/>
    </location>
</feature>
<sequence length="182" mass="19623">MARSALIVLALVGCAAVAFAQRAPPPRKLAPTTTVDPIVGIWSKIEAAYPNSSMTLGFHPFLEVETRAFYFFKATNIPGYFEFTVVCIKPDAMHPITQEERTSGPSLWHPVPGLNVNYIGAAIKLSTGVYDLIVGTPYGSGTGRITSDGKEMRLYATGTFLAGTEGFPGLHRQSKLTFPAPM</sequence>